<dbReference type="EMBL" id="PNIO01000006">
    <property type="protein sequence ID" value="PMP72662.1"/>
    <property type="molecule type" value="Genomic_DNA"/>
</dbReference>
<dbReference type="InterPro" id="IPR023081">
    <property type="entry name" value="Cell_div_FtsB"/>
</dbReference>
<accession>A0A2J6WQK3</accession>
<evidence type="ECO:0000256" key="1">
    <source>
        <dbReference type="ARBA" id="ARBA00022475"/>
    </source>
</evidence>
<keyword evidence="1" id="KW-1003">Cell membrane</keyword>
<organism evidence="9 10">
    <name type="scientific">Thermodesulfovibrio aggregans</name>
    <dbReference type="NCBI Taxonomy" id="86166"/>
    <lineage>
        <taxon>Bacteria</taxon>
        <taxon>Pseudomonadati</taxon>
        <taxon>Nitrospirota</taxon>
        <taxon>Thermodesulfovibrionia</taxon>
        <taxon>Thermodesulfovibrionales</taxon>
        <taxon>Thermodesulfovibrionaceae</taxon>
        <taxon>Thermodesulfovibrio</taxon>
    </lineage>
</organism>
<reference evidence="9 10" key="1">
    <citation type="submission" date="2018-01" db="EMBL/GenBank/DDBJ databases">
        <title>Metagenomic assembled genomes from two thermal pools in the Uzon Caldera, Kamchatka, Russia.</title>
        <authorList>
            <person name="Wilkins L."/>
            <person name="Ettinger C."/>
        </authorList>
    </citation>
    <scope>NUCLEOTIDE SEQUENCE [LARGE SCALE GENOMIC DNA]</scope>
    <source>
        <strain evidence="9">ZAV-04</strain>
    </source>
</reference>
<evidence type="ECO:0000313" key="10">
    <source>
        <dbReference type="Proteomes" id="UP000242288"/>
    </source>
</evidence>
<evidence type="ECO:0000256" key="3">
    <source>
        <dbReference type="ARBA" id="ARBA00022692"/>
    </source>
</evidence>
<evidence type="ECO:0000313" key="9">
    <source>
        <dbReference type="EMBL" id="PMP72662.1"/>
    </source>
</evidence>
<evidence type="ECO:0000256" key="7">
    <source>
        <dbReference type="SAM" id="Coils"/>
    </source>
</evidence>
<gene>
    <name evidence="9" type="ORF">C0186_00750</name>
</gene>
<evidence type="ECO:0000256" key="5">
    <source>
        <dbReference type="ARBA" id="ARBA00023136"/>
    </source>
</evidence>
<comment type="caution">
    <text evidence="9">The sequence shown here is derived from an EMBL/GenBank/DDBJ whole genome shotgun (WGS) entry which is preliminary data.</text>
</comment>
<dbReference type="AlphaFoldDB" id="A0A2J6WQK3"/>
<protein>
    <submittedName>
        <fullName evidence="9">Septum formation initiator</fullName>
    </submittedName>
</protein>
<name>A0A2J6WQK3_9BACT</name>
<dbReference type="GO" id="GO:0030428">
    <property type="term" value="C:cell septum"/>
    <property type="evidence" value="ECO:0007669"/>
    <property type="project" value="TreeGrafter"/>
</dbReference>
<dbReference type="InterPro" id="IPR007060">
    <property type="entry name" value="FtsL/DivIC"/>
</dbReference>
<keyword evidence="5 8" id="KW-0472">Membrane</keyword>
<dbReference type="Proteomes" id="UP000242288">
    <property type="component" value="Unassembled WGS sequence"/>
</dbReference>
<keyword evidence="6" id="KW-0131">Cell cycle</keyword>
<feature type="transmembrane region" description="Helical" evidence="8">
    <location>
        <begin position="20"/>
        <end position="39"/>
    </location>
</feature>
<evidence type="ECO:0000256" key="8">
    <source>
        <dbReference type="SAM" id="Phobius"/>
    </source>
</evidence>
<proteinExistence type="predicted"/>
<evidence type="ECO:0000256" key="4">
    <source>
        <dbReference type="ARBA" id="ARBA00022989"/>
    </source>
</evidence>
<evidence type="ECO:0000256" key="2">
    <source>
        <dbReference type="ARBA" id="ARBA00022618"/>
    </source>
</evidence>
<dbReference type="Pfam" id="PF04977">
    <property type="entry name" value="DivIC"/>
    <property type="match status" value="1"/>
</dbReference>
<keyword evidence="4 8" id="KW-1133">Transmembrane helix</keyword>
<keyword evidence="3 8" id="KW-0812">Transmembrane</keyword>
<dbReference type="GO" id="GO:0043093">
    <property type="term" value="P:FtsZ-dependent cytokinesis"/>
    <property type="evidence" value="ECO:0007669"/>
    <property type="project" value="TreeGrafter"/>
</dbReference>
<evidence type="ECO:0000256" key="6">
    <source>
        <dbReference type="ARBA" id="ARBA00023306"/>
    </source>
</evidence>
<keyword evidence="7" id="KW-0175">Coiled coil</keyword>
<feature type="coiled-coil region" evidence="7">
    <location>
        <begin position="53"/>
        <end position="80"/>
    </location>
</feature>
<dbReference type="PANTHER" id="PTHR37485:SF1">
    <property type="entry name" value="CELL DIVISION PROTEIN FTSB"/>
    <property type="match status" value="1"/>
</dbReference>
<keyword evidence="2" id="KW-0132">Cell division</keyword>
<dbReference type="PANTHER" id="PTHR37485">
    <property type="entry name" value="CELL DIVISION PROTEIN FTSB"/>
    <property type="match status" value="1"/>
</dbReference>
<sequence>MKRHSLKEQLLKEKKRNERVFLFLFLLITLFLAYSFLFGDMGYLKYLELKKNEQKLIKEITQISMENNTLKNEIELLKKDPSYMEKYAREKFGVVKPGEMVFQFQKEEK</sequence>